<evidence type="ECO:0000259" key="2">
    <source>
        <dbReference type="Pfam" id="PF03872"/>
    </source>
</evidence>
<dbReference type="InterPro" id="IPR052383">
    <property type="entry name" value="Anti-sigma-E_RseA-like"/>
</dbReference>
<name>A0A1A6C773_9GAMM</name>
<dbReference type="AlphaFoldDB" id="A0A1A6C773"/>
<gene>
    <name evidence="3" type="ORF">Thpro_020115</name>
</gene>
<dbReference type="PANTHER" id="PTHR38104">
    <property type="match status" value="1"/>
</dbReference>
<dbReference type="PANTHER" id="PTHR38104:SF1">
    <property type="entry name" value="ANTI-SIGMA-E FACTOR RSEA"/>
    <property type="match status" value="1"/>
</dbReference>
<proteinExistence type="predicted"/>
<dbReference type="Proteomes" id="UP000029273">
    <property type="component" value="Unassembled WGS sequence"/>
</dbReference>
<dbReference type="InterPro" id="IPR005572">
    <property type="entry name" value="Anti-sigma_E_RseA_N"/>
</dbReference>
<keyword evidence="1" id="KW-0472">Membrane</keyword>
<dbReference type="SUPFAM" id="SSF89069">
    <property type="entry name" value="N-terminal, cytoplasmic domain of anti-sigmaE factor RseA"/>
    <property type="match status" value="1"/>
</dbReference>
<organism evidence="3 4">
    <name type="scientific">Acidihalobacter prosperus</name>
    <dbReference type="NCBI Taxonomy" id="160660"/>
    <lineage>
        <taxon>Bacteria</taxon>
        <taxon>Pseudomonadati</taxon>
        <taxon>Pseudomonadota</taxon>
        <taxon>Gammaproteobacteria</taxon>
        <taxon>Chromatiales</taxon>
        <taxon>Ectothiorhodospiraceae</taxon>
        <taxon>Acidihalobacter</taxon>
    </lineage>
</organism>
<feature type="transmembrane region" description="Helical" evidence="1">
    <location>
        <begin position="92"/>
        <end position="113"/>
    </location>
</feature>
<feature type="domain" description="Anti sigma-E protein RseA N-terminal" evidence="2">
    <location>
        <begin position="8"/>
        <end position="83"/>
    </location>
</feature>
<dbReference type="Pfam" id="PF03872">
    <property type="entry name" value="RseA_N"/>
    <property type="match status" value="1"/>
</dbReference>
<evidence type="ECO:0000313" key="4">
    <source>
        <dbReference type="Proteomes" id="UP000029273"/>
    </source>
</evidence>
<dbReference type="CDD" id="cd16328">
    <property type="entry name" value="RseA_N"/>
    <property type="match status" value="1"/>
</dbReference>
<dbReference type="STRING" id="160660.BJI67_09505"/>
<keyword evidence="4" id="KW-1185">Reference proteome</keyword>
<reference evidence="3 4" key="1">
    <citation type="journal article" date="2014" name="Genome Announc.">
        <title>Draft Genome Sequence of the Iron-Oxidizing, Acidophilic, and Halotolerant 'Thiobacillus prosperus' Type Strain DSM 5130.</title>
        <authorList>
            <person name="Ossandon F.J."/>
            <person name="Cardenas J.P."/>
            <person name="Corbett M."/>
            <person name="Quatrini R."/>
            <person name="Holmes D.S."/>
            <person name="Watkin E."/>
        </authorList>
    </citation>
    <scope>NUCLEOTIDE SEQUENCE [LARGE SCALE GENOMIC DNA]</scope>
    <source>
        <strain evidence="3 4">DSM 5130</strain>
    </source>
</reference>
<dbReference type="EMBL" id="JQSG02000001">
    <property type="protein sequence ID" value="OBS10399.1"/>
    <property type="molecule type" value="Genomic_DNA"/>
</dbReference>
<dbReference type="RefSeq" id="WP_082954335.1">
    <property type="nucleotide sequence ID" value="NZ_JQSG02000001.1"/>
</dbReference>
<protein>
    <submittedName>
        <fullName evidence="3">Sigma factor RpoE negative regulatory protein RseA</fullName>
    </submittedName>
</protein>
<comment type="caution">
    <text evidence="3">The sequence shown here is derived from an EMBL/GenBank/DDBJ whole genome shotgun (WGS) entry which is preliminary data.</text>
</comment>
<keyword evidence="1" id="KW-0812">Transmembrane</keyword>
<dbReference type="GO" id="GO:0016989">
    <property type="term" value="F:sigma factor antagonist activity"/>
    <property type="evidence" value="ECO:0007669"/>
    <property type="project" value="InterPro"/>
</dbReference>
<accession>A0A1A6C773</accession>
<dbReference type="Gene3D" id="1.10.10.880">
    <property type="entry name" value="Anti sigma-E protein RseA, N-terminal domain"/>
    <property type="match status" value="1"/>
</dbReference>
<evidence type="ECO:0000313" key="3">
    <source>
        <dbReference type="EMBL" id="OBS10399.1"/>
    </source>
</evidence>
<evidence type="ECO:0000256" key="1">
    <source>
        <dbReference type="SAM" id="Phobius"/>
    </source>
</evidence>
<dbReference type="OrthoDB" id="5298512at2"/>
<sequence>MTTMTHKDEQISALMDGESSRFEIRRSVDLLLSDADLRERWGRYHLIGDVLRRDVKQIAAADFSAGVMARLAAEQDEAVSPRRAQSRWAKPLLGFAMAASVAGAMVIGLQSMMGPGQIGGDLMQQALPGNGFERVADVEPTADPGHHVPTQLESYMRMNSYLLSHAEQTGGQGMMPYVRMVSYTPAR</sequence>
<keyword evidence="1" id="KW-1133">Transmembrane helix</keyword>
<dbReference type="InterPro" id="IPR036147">
    <property type="entry name" value="Anti-sigma_E_RseA_N_sf"/>
</dbReference>